<dbReference type="RefSeq" id="WP_075066415.1">
    <property type="nucleotide sequence ID" value="NZ_LKAJ02000001.1"/>
</dbReference>
<organism evidence="2">
    <name type="scientific">Candidatus Berkiella aquae</name>
    <dbReference type="NCBI Taxonomy" id="295108"/>
    <lineage>
        <taxon>Bacteria</taxon>
        <taxon>Pseudomonadati</taxon>
        <taxon>Pseudomonadota</taxon>
        <taxon>Gammaproteobacteria</taxon>
        <taxon>Candidatus Berkiellales</taxon>
        <taxon>Candidatus Berkiellaceae</taxon>
        <taxon>Candidatus Berkiella</taxon>
    </lineage>
</organism>
<gene>
    <name evidence="3" type="ORF">HT99x_006580</name>
    <name evidence="2" type="ORF">HT99x_01798</name>
</gene>
<evidence type="ECO:0000313" key="3">
    <source>
        <dbReference type="EMBL" id="MCS5711091.1"/>
    </source>
</evidence>
<dbReference type="EMBL" id="LKAJ02000001">
    <property type="protein sequence ID" value="MCS5711091.1"/>
    <property type="molecule type" value="Genomic_DNA"/>
</dbReference>
<accession>A0A0Q9YUT6</accession>
<comment type="caution">
    <text evidence="2">The sequence shown here is derived from an EMBL/GenBank/DDBJ whole genome shotgun (WGS) entry which is preliminary data.</text>
</comment>
<feature type="compositionally biased region" description="Polar residues" evidence="1">
    <location>
        <begin position="595"/>
        <end position="607"/>
    </location>
</feature>
<reference evidence="2" key="1">
    <citation type="submission" date="2015-09" db="EMBL/GenBank/DDBJ databases">
        <title>Draft Genome Sequences of Two Novel Amoeba-resistant Intranuclear Bacteria, Candidatus Berkiella cookevillensis and Candidatus Berkiella aquae.</title>
        <authorList>
            <person name="Mehari Y.T."/>
            <person name="Arivett B.A."/>
            <person name="Farone A.L."/>
            <person name="Gunderson J.H."/>
            <person name="Farone M.B."/>
        </authorList>
    </citation>
    <scope>NUCLEOTIDE SEQUENCE [LARGE SCALE GENOMIC DNA]</scope>
    <source>
        <strain evidence="2">HT99</strain>
    </source>
</reference>
<evidence type="ECO:0000313" key="2">
    <source>
        <dbReference type="EMBL" id="KRG21242.1"/>
    </source>
</evidence>
<reference evidence="3" key="2">
    <citation type="journal article" date="2016" name="Genome Announc.">
        <title>Draft Genome Sequences of Two Novel Amoeba-Resistant Intranuclear Bacteria, 'Candidatus Berkiella cookevillensis' and 'Candidatus Berkiella aquae'.</title>
        <authorList>
            <person name="Mehari Y.T."/>
            <person name="Arivett B.A."/>
            <person name="Farone A.L."/>
            <person name="Gunderson J.H."/>
            <person name="Farone M.B."/>
        </authorList>
    </citation>
    <scope>NUCLEOTIDE SEQUENCE</scope>
    <source>
        <strain evidence="3">HT99</strain>
    </source>
</reference>
<name>A0A0Q9YUT6_9GAMM</name>
<evidence type="ECO:0000313" key="4">
    <source>
        <dbReference type="Proteomes" id="UP000051497"/>
    </source>
</evidence>
<feature type="region of interest" description="Disordered" evidence="1">
    <location>
        <begin position="565"/>
        <end position="658"/>
    </location>
</feature>
<evidence type="ECO:0000256" key="1">
    <source>
        <dbReference type="SAM" id="MobiDB-lite"/>
    </source>
</evidence>
<reference evidence="3" key="3">
    <citation type="submission" date="2021-06" db="EMBL/GenBank/DDBJ databases">
        <title>Genomic Description and Analysis of Intracellular Bacteria, Candidatus Berkiella cookevillensis and Candidatus Berkiella aquae.</title>
        <authorList>
            <person name="Kidane D.T."/>
            <person name="Mehari Y.T."/>
            <person name="Rice F.C."/>
            <person name="Arivett B.A."/>
            <person name="Farone A.L."/>
            <person name="Berk S.G."/>
            <person name="Farone M.B."/>
        </authorList>
    </citation>
    <scope>NUCLEOTIDE SEQUENCE</scope>
    <source>
        <strain evidence="3">HT99</strain>
    </source>
</reference>
<proteinExistence type="predicted"/>
<feature type="compositionally biased region" description="Basic and acidic residues" evidence="1">
    <location>
        <begin position="614"/>
        <end position="650"/>
    </location>
</feature>
<feature type="compositionally biased region" description="Basic and acidic residues" evidence="1">
    <location>
        <begin position="565"/>
        <end position="594"/>
    </location>
</feature>
<dbReference type="EMBL" id="LKAJ01000006">
    <property type="protein sequence ID" value="KRG21242.1"/>
    <property type="molecule type" value="Genomic_DNA"/>
</dbReference>
<protein>
    <submittedName>
        <fullName evidence="2">Uncharacterized protein</fullName>
    </submittedName>
</protein>
<dbReference type="Proteomes" id="UP000051497">
    <property type="component" value="Unassembled WGS sequence"/>
</dbReference>
<keyword evidence="4" id="KW-1185">Reference proteome</keyword>
<dbReference type="AlphaFoldDB" id="A0A0Q9YUT6"/>
<sequence>MYIPKNDRLKQLKDYLDPIGNDKKPTNLLSNSLSNFEHIIDTFKTLFNDQELDREDQLVVAWLYMAVTFSIHQWAADPQIIQDTNIGEKLKRIQALDAKIYPALGNILNNIKRIHLDTYTSFDRHYHQKLLQIQSNLFAYIKMLQSSGHDIKEITKVIPLSFDKDNIRISQNKAKHRPAAPTSDSELTTNLKLLRNLAPEPEQFQPIKQRADHPYIDEKTGCELDFPLRGENITIETDGIHHFYPETKIHTITHNFTASTLHERGWSRIPVLCEQVEFLPEHIAKMLQYEAVGDFSEKMKQLNKLQEAIQAEIRYVQEKLTSSFELPADKKPLYLEYLESLINKEHTLRTFLAKKHLEVFLRNPALSSDIDKLQHQINNTYVKLQPAEEELEKSNSQLLRINQAISAGEEQLKQSMAKSSAVVEKIEKFKKIEIALQEALNKYALSKTNGEYEKYPERHEKCFDDNTRKMRDVKKILRELESSEQAVAIKKLETKVKQDNAQHASLTRLKKMKEELVNTYKANIDRFRLSQNQSFAHYLPVECADAILNGVQSAFDVARAHFNESRKSVQRDNFDNVARSRNEERRQERQEDSRVQPQQSKAPSNNALYHKPSHSRESERRPFLPSLERSKEIHRSETTRSDDRQRDSYQRRNSTTTW</sequence>